<evidence type="ECO:0000256" key="1">
    <source>
        <dbReference type="ARBA" id="ARBA00008857"/>
    </source>
</evidence>
<evidence type="ECO:0000259" key="5">
    <source>
        <dbReference type="PROSITE" id="PS51898"/>
    </source>
</evidence>
<organism evidence="6 7">
    <name type="scientific">Thalassotalea euphylliae</name>
    <dbReference type="NCBI Taxonomy" id="1655234"/>
    <lineage>
        <taxon>Bacteria</taxon>
        <taxon>Pseudomonadati</taxon>
        <taxon>Pseudomonadota</taxon>
        <taxon>Gammaproteobacteria</taxon>
        <taxon>Alteromonadales</taxon>
        <taxon>Colwelliaceae</taxon>
        <taxon>Thalassotalea</taxon>
    </lineage>
</organism>
<protein>
    <submittedName>
        <fullName evidence="6">Integrase</fullName>
    </submittedName>
</protein>
<comment type="caution">
    <text evidence="6">The sequence shown here is derived from an EMBL/GenBank/DDBJ whole genome shotgun (WGS) entry which is preliminary data.</text>
</comment>
<evidence type="ECO:0000313" key="7">
    <source>
        <dbReference type="Proteomes" id="UP000256899"/>
    </source>
</evidence>
<dbReference type="PANTHER" id="PTHR30349:SF41">
    <property type="entry name" value="INTEGRASE_RECOMBINASE PROTEIN MJ0367-RELATED"/>
    <property type="match status" value="1"/>
</dbReference>
<dbReference type="RefSeq" id="WP_116015669.1">
    <property type="nucleotide sequence ID" value="NZ_QUOT01000001.1"/>
</dbReference>
<dbReference type="Proteomes" id="UP000256899">
    <property type="component" value="Unassembled WGS sequence"/>
</dbReference>
<feature type="domain" description="Tyr recombinase" evidence="5">
    <location>
        <begin position="109"/>
        <end position="291"/>
    </location>
</feature>
<dbReference type="SUPFAM" id="SSF56349">
    <property type="entry name" value="DNA breaking-rejoining enzymes"/>
    <property type="match status" value="1"/>
</dbReference>
<dbReference type="Gene3D" id="1.10.443.10">
    <property type="entry name" value="Intergrase catalytic core"/>
    <property type="match status" value="1"/>
</dbReference>
<dbReference type="InterPro" id="IPR013762">
    <property type="entry name" value="Integrase-like_cat_sf"/>
</dbReference>
<keyword evidence="3" id="KW-0238">DNA-binding</keyword>
<name>A0A3E0U3B9_9GAMM</name>
<dbReference type="PROSITE" id="PS51898">
    <property type="entry name" value="TYR_RECOMBINASE"/>
    <property type="match status" value="1"/>
</dbReference>
<dbReference type="AlphaFoldDB" id="A0A3E0U3B9"/>
<accession>A0A3E0U3B9</accession>
<dbReference type="GO" id="GO:0003677">
    <property type="term" value="F:DNA binding"/>
    <property type="evidence" value="ECO:0007669"/>
    <property type="project" value="UniProtKB-KW"/>
</dbReference>
<dbReference type="Pfam" id="PF00589">
    <property type="entry name" value="Phage_integrase"/>
    <property type="match status" value="1"/>
</dbReference>
<dbReference type="GO" id="GO:0006310">
    <property type="term" value="P:DNA recombination"/>
    <property type="evidence" value="ECO:0007669"/>
    <property type="project" value="UniProtKB-KW"/>
</dbReference>
<reference evidence="7" key="1">
    <citation type="submission" date="2018-08" db="EMBL/GenBank/DDBJ databases">
        <title>Thalassotalea euphylliae genome.</title>
        <authorList>
            <person name="Summers S."/>
            <person name="Rice S.A."/>
            <person name="Freckelton M.L."/>
            <person name="Nedved B.T."/>
            <person name="Hadfield M.G."/>
        </authorList>
    </citation>
    <scope>NUCLEOTIDE SEQUENCE [LARGE SCALE GENOMIC DNA]</scope>
    <source>
        <strain evidence="7">H3</strain>
    </source>
</reference>
<keyword evidence="2" id="KW-0229">DNA integration</keyword>
<dbReference type="InterPro" id="IPR050090">
    <property type="entry name" value="Tyrosine_recombinase_XerCD"/>
</dbReference>
<keyword evidence="7" id="KW-1185">Reference proteome</keyword>
<dbReference type="InterPro" id="IPR011010">
    <property type="entry name" value="DNA_brk_join_enz"/>
</dbReference>
<evidence type="ECO:0000256" key="2">
    <source>
        <dbReference type="ARBA" id="ARBA00022908"/>
    </source>
</evidence>
<keyword evidence="4" id="KW-0233">DNA recombination</keyword>
<sequence>MKKNPAVVWLDTLQSNKTVISYTTMLNHLCRRMTENSTLQTFDWSTLDYTRVLVLRRELLEVGLIPHSINTYVSTLKGVAREAWRLGIICVETYMHIKEVKPLRGRALRRGRALEPREIRKLINSKIRGGDALEVRDTAIIATIYGGGLRRSELVKLDLSDYYNGGIAVKGKGGNHDFLYLPTIAQKHLDNWLAIRGNQSGALFPSFDRGSKPVIGSRMSDRRLEEVLKLRGEQLGLDKFSPHDLRRSFATNLLDKNVDIFTVQKLMRHACIETTRIYDMRGERSKRDAVELLPF</sequence>
<gene>
    <name evidence="6" type="ORF">DXX94_10375</name>
</gene>
<evidence type="ECO:0000313" key="6">
    <source>
        <dbReference type="EMBL" id="REL31087.1"/>
    </source>
</evidence>
<dbReference type="InterPro" id="IPR002104">
    <property type="entry name" value="Integrase_catalytic"/>
</dbReference>
<dbReference type="EMBL" id="QUOT01000001">
    <property type="protein sequence ID" value="REL31087.1"/>
    <property type="molecule type" value="Genomic_DNA"/>
</dbReference>
<dbReference type="GO" id="GO:0015074">
    <property type="term" value="P:DNA integration"/>
    <property type="evidence" value="ECO:0007669"/>
    <property type="project" value="UniProtKB-KW"/>
</dbReference>
<comment type="similarity">
    <text evidence="1">Belongs to the 'phage' integrase family.</text>
</comment>
<evidence type="ECO:0000256" key="4">
    <source>
        <dbReference type="ARBA" id="ARBA00023172"/>
    </source>
</evidence>
<proteinExistence type="inferred from homology"/>
<evidence type="ECO:0000256" key="3">
    <source>
        <dbReference type="ARBA" id="ARBA00023125"/>
    </source>
</evidence>
<dbReference type="PANTHER" id="PTHR30349">
    <property type="entry name" value="PHAGE INTEGRASE-RELATED"/>
    <property type="match status" value="1"/>
</dbReference>